<gene>
    <name evidence="1" type="ORF">COLO4_04385</name>
</gene>
<dbReference type="EMBL" id="AWUE01011428">
    <property type="protein sequence ID" value="OMP10633.1"/>
    <property type="molecule type" value="Genomic_DNA"/>
</dbReference>
<name>A0A1R3KU55_9ROSI</name>
<dbReference type="Proteomes" id="UP000187203">
    <property type="component" value="Unassembled WGS sequence"/>
</dbReference>
<accession>A0A1R3KU55</accession>
<evidence type="ECO:0000313" key="1">
    <source>
        <dbReference type="EMBL" id="OMP10633.1"/>
    </source>
</evidence>
<protein>
    <submittedName>
        <fullName evidence="1">Uncharacterized protein</fullName>
    </submittedName>
</protein>
<evidence type="ECO:0000313" key="2">
    <source>
        <dbReference type="Proteomes" id="UP000187203"/>
    </source>
</evidence>
<sequence length="99" mass="11418">MDLRHEQRVPPVGMRFERTEIHNANAPFNSSGAGSRSCGMGTLSRVRFTISRTDMSYIRHWYISLHKRTVVKRSYDHLRSRTDARATPGYYCSAAAKKR</sequence>
<reference evidence="2" key="1">
    <citation type="submission" date="2013-09" db="EMBL/GenBank/DDBJ databases">
        <title>Corchorus olitorius genome sequencing.</title>
        <authorList>
            <person name="Alam M."/>
            <person name="Haque M.S."/>
            <person name="Islam M.S."/>
            <person name="Emdad E.M."/>
            <person name="Islam M.M."/>
            <person name="Ahmed B."/>
            <person name="Halim A."/>
            <person name="Hossen Q.M.M."/>
            <person name="Hossain M.Z."/>
            <person name="Ahmed R."/>
            <person name="Khan M.M."/>
            <person name="Islam R."/>
            <person name="Rashid M.M."/>
            <person name="Khan S.A."/>
            <person name="Rahman M.S."/>
            <person name="Alam M."/>
            <person name="Yahiya A.S."/>
            <person name="Khan M.S."/>
            <person name="Azam M.S."/>
            <person name="Haque T."/>
            <person name="Lashkar M.Z.H."/>
            <person name="Akhand A.I."/>
            <person name="Morshed G."/>
            <person name="Roy S."/>
            <person name="Uddin K.S."/>
            <person name="Rabeya T."/>
            <person name="Hossain A.S."/>
            <person name="Chowdhury A."/>
            <person name="Snigdha A.R."/>
            <person name="Mortoza M.S."/>
            <person name="Matin S.A."/>
            <person name="Hoque S.M.E."/>
            <person name="Islam M.K."/>
            <person name="Roy D.K."/>
            <person name="Haider R."/>
            <person name="Moosa M.M."/>
            <person name="Elias S.M."/>
            <person name="Hasan A.M."/>
            <person name="Jahan S."/>
            <person name="Shafiuddin M."/>
            <person name="Mahmood N."/>
            <person name="Shommy N.S."/>
        </authorList>
    </citation>
    <scope>NUCLEOTIDE SEQUENCE [LARGE SCALE GENOMIC DNA]</scope>
    <source>
        <strain evidence="2">cv. O-4</strain>
    </source>
</reference>
<keyword evidence="2" id="KW-1185">Reference proteome</keyword>
<dbReference type="AlphaFoldDB" id="A0A1R3KU55"/>
<organism evidence="1 2">
    <name type="scientific">Corchorus olitorius</name>
    <dbReference type="NCBI Taxonomy" id="93759"/>
    <lineage>
        <taxon>Eukaryota</taxon>
        <taxon>Viridiplantae</taxon>
        <taxon>Streptophyta</taxon>
        <taxon>Embryophyta</taxon>
        <taxon>Tracheophyta</taxon>
        <taxon>Spermatophyta</taxon>
        <taxon>Magnoliopsida</taxon>
        <taxon>eudicotyledons</taxon>
        <taxon>Gunneridae</taxon>
        <taxon>Pentapetalae</taxon>
        <taxon>rosids</taxon>
        <taxon>malvids</taxon>
        <taxon>Malvales</taxon>
        <taxon>Malvaceae</taxon>
        <taxon>Grewioideae</taxon>
        <taxon>Apeibeae</taxon>
        <taxon>Corchorus</taxon>
    </lineage>
</organism>
<comment type="caution">
    <text evidence="1">The sequence shown here is derived from an EMBL/GenBank/DDBJ whole genome shotgun (WGS) entry which is preliminary data.</text>
</comment>
<proteinExistence type="predicted"/>